<dbReference type="AlphaFoldDB" id="A0A4C1YQS2"/>
<gene>
    <name evidence="1" type="ORF">EVAR_63316_1</name>
</gene>
<dbReference type="Proteomes" id="UP000299102">
    <property type="component" value="Unassembled WGS sequence"/>
</dbReference>
<sequence length="100" mass="10698">MSLGGGGAGAASGAGACCGCTLREAAARHEQRVAANERLERANLEWKQVVCGRCLFYSDASADGVEERSLVPRSRSHARFRRNATMSRTFSCVQSAFSNL</sequence>
<evidence type="ECO:0000313" key="1">
    <source>
        <dbReference type="EMBL" id="GBP76969.1"/>
    </source>
</evidence>
<dbReference type="OrthoDB" id="5975154at2759"/>
<organism evidence="1 2">
    <name type="scientific">Eumeta variegata</name>
    <name type="common">Bagworm moth</name>
    <name type="synonym">Eumeta japonica</name>
    <dbReference type="NCBI Taxonomy" id="151549"/>
    <lineage>
        <taxon>Eukaryota</taxon>
        <taxon>Metazoa</taxon>
        <taxon>Ecdysozoa</taxon>
        <taxon>Arthropoda</taxon>
        <taxon>Hexapoda</taxon>
        <taxon>Insecta</taxon>
        <taxon>Pterygota</taxon>
        <taxon>Neoptera</taxon>
        <taxon>Endopterygota</taxon>
        <taxon>Lepidoptera</taxon>
        <taxon>Glossata</taxon>
        <taxon>Ditrysia</taxon>
        <taxon>Tineoidea</taxon>
        <taxon>Psychidae</taxon>
        <taxon>Oiketicinae</taxon>
        <taxon>Eumeta</taxon>
    </lineage>
</organism>
<accession>A0A4C1YQS2</accession>
<proteinExistence type="predicted"/>
<name>A0A4C1YQS2_EUMVA</name>
<evidence type="ECO:0000313" key="2">
    <source>
        <dbReference type="Proteomes" id="UP000299102"/>
    </source>
</evidence>
<protein>
    <submittedName>
        <fullName evidence="1">Uncharacterized protein</fullName>
    </submittedName>
</protein>
<keyword evidence="2" id="KW-1185">Reference proteome</keyword>
<dbReference type="EMBL" id="BGZK01001312">
    <property type="protein sequence ID" value="GBP76969.1"/>
    <property type="molecule type" value="Genomic_DNA"/>
</dbReference>
<comment type="caution">
    <text evidence="1">The sequence shown here is derived from an EMBL/GenBank/DDBJ whole genome shotgun (WGS) entry which is preliminary data.</text>
</comment>
<reference evidence="1 2" key="1">
    <citation type="journal article" date="2019" name="Commun. Biol.">
        <title>The bagworm genome reveals a unique fibroin gene that provides high tensile strength.</title>
        <authorList>
            <person name="Kono N."/>
            <person name="Nakamura H."/>
            <person name="Ohtoshi R."/>
            <person name="Tomita M."/>
            <person name="Numata K."/>
            <person name="Arakawa K."/>
        </authorList>
    </citation>
    <scope>NUCLEOTIDE SEQUENCE [LARGE SCALE GENOMIC DNA]</scope>
</reference>